<evidence type="ECO:0000313" key="1">
    <source>
        <dbReference type="EMBL" id="SBT79558.1"/>
    </source>
</evidence>
<sequence>MNLIKHYYSICVHVCTPEKYVIDQSEIEFSNTGKTNFSFKVFDLYYTTEDSLNIQDKYINNFETSIKREVDLRWENRRRRKGRRKSYKNLENIKVLEHFFSNSKKDKTDGSYRRFHKENTTKECRNQWSQVDKGKHSYDKSSISVENLFDIVIPLAKEDTLNKTYIFEKKLNLTETSQEKKKKKKKILK</sequence>
<accession>A0A1C3KZ63</accession>
<name>A0A1C3KZ63_PLAMA</name>
<dbReference type="VEuPathDB" id="PlasmoDB:PmUG01_11026500"/>
<protein>
    <submittedName>
        <fullName evidence="1">Uncharacterized protein</fullName>
    </submittedName>
</protein>
<reference evidence="1 2" key="1">
    <citation type="submission" date="2016-06" db="EMBL/GenBank/DDBJ databases">
        <authorList>
            <consortium name="Pathogen Informatics"/>
        </authorList>
    </citation>
    <scope>NUCLEOTIDE SEQUENCE [LARGE SCALE GENOMIC DNA]</scope>
    <source>
        <strain evidence="1">PmlGA01</strain>
    </source>
</reference>
<dbReference type="AlphaFoldDB" id="A0A1C3KZ63"/>
<dbReference type="EMBL" id="LT594499">
    <property type="protein sequence ID" value="SBT79558.1"/>
    <property type="molecule type" value="Genomic_DNA"/>
</dbReference>
<proteinExistence type="predicted"/>
<dbReference type="Proteomes" id="UP000219799">
    <property type="component" value="Chromosome 11"/>
</dbReference>
<organism evidence="1 2">
    <name type="scientific">Plasmodium malariae</name>
    <dbReference type="NCBI Taxonomy" id="5858"/>
    <lineage>
        <taxon>Eukaryota</taxon>
        <taxon>Sar</taxon>
        <taxon>Alveolata</taxon>
        <taxon>Apicomplexa</taxon>
        <taxon>Aconoidasida</taxon>
        <taxon>Haemosporida</taxon>
        <taxon>Plasmodiidae</taxon>
        <taxon>Plasmodium</taxon>
        <taxon>Plasmodium (Plasmodium)</taxon>
    </lineage>
</organism>
<gene>
    <name evidence="1" type="primary">PmlGA01_110015200</name>
    <name evidence="1" type="ORF">PMLGA01_110015200</name>
</gene>
<evidence type="ECO:0000313" key="2">
    <source>
        <dbReference type="Proteomes" id="UP000219799"/>
    </source>
</evidence>